<dbReference type="Gene3D" id="3.30.460.10">
    <property type="entry name" value="Beta Polymerase, domain 2"/>
    <property type="match status" value="1"/>
</dbReference>
<evidence type="ECO:0000313" key="2">
    <source>
        <dbReference type="Proteomes" id="UP000228906"/>
    </source>
</evidence>
<organism evidence="1 2">
    <name type="scientific">bacterium (Candidatus Gribaldobacteria) CG10_big_fil_rev_8_21_14_0_10_41_12</name>
    <dbReference type="NCBI Taxonomy" id="2014277"/>
    <lineage>
        <taxon>Bacteria</taxon>
        <taxon>Candidatus Gribaldobacteria</taxon>
    </lineage>
</organism>
<dbReference type="PANTHER" id="PTHR34822:SF1">
    <property type="entry name" value="GRPB FAMILY PROTEIN"/>
    <property type="match status" value="1"/>
</dbReference>
<evidence type="ECO:0000313" key="1">
    <source>
        <dbReference type="EMBL" id="PIR91228.1"/>
    </source>
</evidence>
<comment type="caution">
    <text evidence="1">The sequence shown here is derived from an EMBL/GenBank/DDBJ whole genome shotgun (WGS) entry which is preliminary data.</text>
</comment>
<dbReference type="AlphaFoldDB" id="A0A2H0UWM4"/>
<sequence>MGIIKIYPYYQKFAKDFEKKKQEIVVIAQDIEVHHIGSTAVRGLGGKGIIDIMIGVKNWQGVEKLIAGLQKIGFEHVHPKEKGKIFLSSIKESGLGDFHIHLVIIGSAAYKNFLAFRDYLQGRPKEAENYFKLKLFCYKEAKGERAIYTKMKTSYIKEILKKIRYAKN</sequence>
<dbReference type="SUPFAM" id="SSF81301">
    <property type="entry name" value="Nucleotidyltransferase"/>
    <property type="match status" value="1"/>
</dbReference>
<dbReference type="EMBL" id="PFAV01000047">
    <property type="protein sequence ID" value="PIR91228.1"/>
    <property type="molecule type" value="Genomic_DNA"/>
</dbReference>
<protein>
    <recommendedName>
        <fullName evidence="3">GrpB family protein</fullName>
    </recommendedName>
</protein>
<dbReference type="Pfam" id="PF04229">
    <property type="entry name" value="GrpB"/>
    <property type="match status" value="1"/>
</dbReference>
<accession>A0A2H0UWM4</accession>
<proteinExistence type="predicted"/>
<evidence type="ECO:0008006" key="3">
    <source>
        <dbReference type="Google" id="ProtNLM"/>
    </source>
</evidence>
<dbReference type="InterPro" id="IPR007344">
    <property type="entry name" value="GrpB/CoaE"/>
</dbReference>
<dbReference type="InterPro" id="IPR043519">
    <property type="entry name" value="NT_sf"/>
</dbReference>
<dbReference type="Proteomes" id="UP000228906">
    <property type="component" value="Unassembled WGS sequence"/>
</dbReference>
<dbReference type="PANTHER" id="PTHR34822">
    <property type="entry name" value="GRPB DOMAIN PROTEIN (AFU_ORTHOLOGUE AFUA_1G01530)"/>
    <property type="match status" value="1"/>
</dbReference>
<reference evidence="2" key="1">
    <citation type="submission" date="2017-09" db="EMBL/GenBank/DDBJ databases">
        <title>Depth-based differentiation of microbial function through sediment-hosted aquifers and enrichment of novel symbionts in the deep terrestrial subsurface.</title>
        <authorList>
            <person name="Probst A.J."/>
            <person name="Ladd B."/>
            <person name="Jarett J.K."/>
            <person name="Geller-Mcgrath D.E."/>
            <person name="Sieber C.M.K."/>
            <person name="Emerson J.B."/>
            <person name="Anantharaman K."/>
            <person name="Thomas B.C."/>
            <person name="Malmstrom R."/>
            <person name="Stieglmeier M."/>
            <person name="Klingl A."/>
            <person name="Woyke T."/>
            <person name="Ryan C.M."/>
            <person name="Banfield J.F."/>
        </authorList>
    </citation>
    <scope>NUCLEOTIDE SEQUENCE [LARGE SCALE GENOMIC DNA]</scope>
</reference>
<name>A0A2H0UWM4_9BACT</name>
<gene>
    <name evidence="1" type="ORF">COU03_02665</name>
</gene>